<dbReference type="SUPFAM" id="SSF52540">
    <property type="entry name" value="P-loop containing nucleoside triphosphate hydrolases"/>
    <property type="match status" value="6"/>
</dbReference>
<dbReference type="PANTHER" id="PTHR48103:SF2">
    <property type="entry name" value="MIDASIN"/>
    <property type="match status" value="1"/>
</dbReference>
<evidence type="ECO:0000256" key="2">
    <source>
        <dbReference type="ARBA" id="ARBA00004642"/>
    </source>
</evidence>
<keyword evidence="5 9" id="KW-0547">Nucleotide-binding</keyword>
<feature type="compositionally biased region" description="Basic and acidic residues" evidence="10">
    <location>
        <begin position="4972"/>
        <end position="4984"/>
    </location>
</feature>
<evidence type="ECO:0000256" key="7">
    <source>
        <dbReference type="ARBA" id="ARBA00023186"/>
    </source>
</evidence>
<feature type="domain" description="VWFA" evidence="11">
    <location>
        <begin position="5370"/>
        <end position="5570"/>
    </location>
</feature>
<dbReference type="Proteomes" id="UP001648503">
    <property type="component" value="Unassembled WGS sequence"/>
</dbReference>
<feature type="compositionally biased region" description="Polar residues" evidence="10">
    <location>
        <begin position="4994"/>
        <end position="5012"/>
    </location>
</feature>
<dbReference type="Gene3D" id="3.40.50.300">
    <property type="entry name" value="P-loop containing nucleotide triphosphate hydrolases"/>
    <property type="match status" value="6"/>
</dbReference>
<feature type="compositionally biased region" description="Basic and acidic residues" evidence="10">
    <location>
        <begin position="5136"/>
        <end position="5147"/>
    </location>
</feature>
<comment type="similarity">
    <text evidence="3 9">Belongs to the midasin family.</text>
</comment>
<feature type="compositionally biased region" description="Basic and acidic residues" evidence="10">
    <location>
        <begin position="5172"/>
        <end position="5184"/>
    </location>
</feature>
<feature type="compositionally biased region" description="Acidic residues" evidence="10">
    <location>
        <begin position="5089"/>
        <end position="5100"/>
    </location>
</feature>
<evidence type="ECO:0000256" key="10">
    <source>
        <dbReference type="SAM" id="MobiDB-lite"/>
    </source>
</evidence>
<comment type="caution">
    <text evidence="12">The sequence shown here is derived from an EMBL/GenBank/DDBJ whole genome shotgun (WGS) entry which is preliminary data.</text>
</comment>
<dbReference type="InterPro" id="IPR027417">
    <property type="entry name" value="P-loop_NTPase"/>
</dbReference>
<feature type="compositionally biased region" description="Acidic residues" evidence="10">
    <location>
        <begin position="4749"/>
        <end position="4762"/>
    </location>
</feature>
<keyword evidence="8 9" id="KW-0539">Nucleus</keyword>
<name>A0ABQ8F600_9FUNG</name>
<feature type="compositionally biased region" description="Basic and acidic residues" evidence="10">
    <location>
        <begin position="4786"/>
        <end position="4824"/>
    </location>
</feature>
<comment type="subcellular location">
    <subcellularLocation>
        <location evidence="1">Nucleus</location>
        <location evidence="1">Nucleolus</location>
    </subcellularLocation>
    <subcellularLocation>
        <location evidence="2">Nucleus</location>
        <location evidence="2">Nucleoplasm</location>
    </subcellularLocation>
</comment>
<evidence type="ECO:0000256" key="8">
    <source>
        <dbReference type="ARBA" id="ARBA00023242"/>
    </source>
</evidence>
<dbReference type="InterPro" id="IPR040848">
    <property type="entry name" value="AAA_lid_7"/>
</dbReference>
<feature type="compositionally biased region" description="Acidic residues" evidence="10">
    <location>
        <begin position="5248"/>
        <end position="5269"/>
    </location>
</feature>
<sequence length="5579" mass="623210">MPLENTQDGAAADIEEPGFLLDLAPSLTVLLSHPTHSSALLDYELALLSSSLEQVDTTMPHIQLQSVLQTLSHLLLRPSLTADICHLFRPIIIDLVARWLLMHPTTYESALGKSLSINTTAMLMATASVDVTTNAISGVSSPKHARYGKTINSESSLLEFSPSVLFVEHLAVAFSRLLPIAPQIKAHAIAAFQNSPSLFSSVAFLVKNPSQDATDRLCRIIKSVYRLLEFSRDVFSSIWNPEPIYALLTYPDAAVRMYAAYSLSILIGMSDAERNTLLEHYTDKNNIDPKLALLPLVEQLQTESMHARMFESTSVTLTPGSNAQPRIMMDASSLSCLTVDMCGVLLPHNQLTTARFSSSVRLLPLDTSMISSGAIQDVSEKMTKLVHIKSTVDNLHQIGIAISLGLPVLLEGPPGVGKTALVEEASRILGSSDLLKIHLGDQTDSKLLLGTYMTTSTPGAFKWQPGVLVTAVSEGRWILIEDIDLAPVDVVAVLVPLLETRWLYIPSRGERIQAKDSFRIFATRSVAATSNGNSHSEKSRRRNASQKHLGESLWTTVFISELNNSEIHTIINSRFPILRGCVGEIMRSYDTLNAQFREMHAVGRQLSSRDLIKWCYRVSNLYQKKLESSHSQIGSISVENQREDLFREAFDCFMAMIPKAHLRQQIALCLGETLQIPQNRIEFYFENFIPNVTLDIPAGKLLCGRVVLPIFDAKIASARHPPFAPTAPSLRLIERLAVAVSLCEPILLVGETGTGKTTVVQHLASHVGSKLTVINMSQQSDSTDLLGGFKPVDALLLAAKVREEFESLFSRTFSVKNNSAFLASVQKAFIRRNWHQLSIGFERAVKMAKEVMSKIHAGTVAQKDKNQPEDESAPKKKRKHLDPSLAVEWDQFEISVNQLSAQLEQIKNNFLFSFVEGSLIQALRNGHWILLDEVNLASAETLECLSGLLQSSDGSIMLLERGDTVPIRRHPNFRLFACMNPANDAGKRDLPPGLRSRFTEFWVESPDACQADLLLIIRSYIFPHLPAGPAGDRICLDVAEFYSEAKSLAVQGILFDGADQRVHISMRTLTRALSYAMFIAPMYGIKRSLYEATYMTFMTGLGIKSWQQMMTMLRKSILNGVRNPDAFVKQIPKHPGVQDDMADLDEDILRDSPYTLIDCFWIEKGPLDIPTDLESAFVLTPSVQANLVNLSRAVLSRKYPVLIQGPTSAGKTSMVEYLAKRTGHRFLRINNHEHTDIQEYLGSYISNDQGALAFQDGVLVEALRKGYWIVLDELNLAPSDVLEALNRLLDDNRELFLPETQEVIKPHPHFMLFATQNPAGQYGGRKQLSRAFRNRFVELHFSDIPEGELEMIMEKRCRIAPSYAKRLVSVYKSLQKLRGTSRIFDGRQSFITLRDLFRWALRGAVGYQRLAEDGYMQLAERVRKLDDRAAIKKILEKEFKVVIDEEAMYDTMFEKIWSSLKMLAETSPAISCLVDGIVWTQAMRRLFVLVHECMQHYEPVLLVGETGCGKTTVCQMLAALAQRHLHIVNAHQNSETADFLGSQRPTRGREQAEIELRKQVRILIDKAAPQTSGSFDLEMEKVGSIMDKVEEISTSLESLGLDKSVKHSLQTEISTCLKLCQKSRALFAWTDGPLVQAMKLGHFFLLDEISLADDSVIERLNSVLEPQRLLVLAENGAKEVEEIIAADEFRLFATMNPGGDYGKKELSPALRNRFTEIWVPSIVSRSDLLLILEKKLCVLQIPSDARILWGGRILDFLYWLAEQLHKPIDAIISLRDILAWASFLCATGLRLGLADAFFHGGCMVLIDGMSINPLLGTLGTSCASLSKTSRYILRSLSKGVDITDIVVHETLLESEGIEFDTSASPLVIRQLEFGNDLFCIPVGNAMIKSASFAMQAPTTLSNCMRVLRALQLNKPILLEGSPGVGKTSLIASLAAMSRHRLVRINLSEQTDLMDLFGSDLPVENGHGGEFAWRDGPFLKAMQEGDWVLLDELNLASQQVLEGLNSCLDHRATIYIPELDRNIACHPSFRVFAAQNPQNEGGGRKGLPKSFSNRFSQVYVSPLDMHSLRYICSALYPHLDTELTEKMIVFNERIREEIMVKCSFGWRGAPWEFNLRDVLRWIDMWQTSLSRFDDDAKKLDAGPGEFLEMIYTQRMRTRNDRNRVREIFVDIFGYLPDRCVNRPTLRITPNLVKIGNALLPRVALRGTHKYGAPTDNLQILPSSLPFLESLVQCIQTCSLPLLVGPSAVGKSSLVRLLSSIAGQRLHEITLNPGVDALELLGGFEQVDLVRRSQGIVDDIEELMNMVLATGILKPNIVSSSTLAQIQADWSIFCLNRVTVPMEESMSALRRLLGDLKAVSSSLFPSLDAFEDIQSSIEAYSRLADSGIRGRFEWMDSALVRALKHGDWILIDNVNLCSESVLDRLNSLVETNGCLIISERGLVDGDIQIITPHPNFRLFMAMDPTYGEISRAMRNRSVEIYIDDFEKSVDSNVVSVTKLTSAAGFLGDALATVLARTSSDAIGFDSFDQENTDSRTPVLDARLIVEHLQRGDTLETALMSILDADTASSVLKSMATYGGVFPTCWPLFVSGKLTIQCSELASVASSASAIVMYTSPLASELKFVSPVARMPLLSELPSIHDLVVAALDVFIQDVSVSDLHLRKSWLSFWAENLGSDADPMFIEALKLALFLMETDHVVTAIGHAGVAARAEFARVGISGSDADKFPVDLQLVDLAGIQPAKSSSTSDTVLFNIRRFCSDQFIENSVYDASSSILVRDLNISQLSYSLFIGKVRASQLPHACVRSLYPLLCSTQTVCKSALFSCMNSSDLNLTPIVKLMDRRRELWESAQTVVVDIAKLVLCIRRISKLLPACIALCDANSIDITSLHSSIEDAWESFSVEKIKALGVLWKLGGITTLRTAVLSTIADQFESVNAALDTSSQGPSAWIFRRTITSMGLDIKRAIMEGVSTLHYLNEEEEPSNNLVTMLQEVPAKLTESITKLDTPQPISLLAMSGIDSQLSAVTLWPFHDTWALASELTLIEQIYAYLHDEHPDNQLLVRSIRSFISSAITSTSLPPLHFEPLQRLVWVLDSGSNQHTPHVVSDQSQHQFVYTIAQEALHQWNKSFWANGFTFWRSHSMTDRESFMMNGQILQLLDLESEIASGLSMSSGKQTLQSMHVPLYNGLSGHTLAMLESISKVPVYSSGSKVIQMKMLLQQTASPDFEVAQRNKFDLSVLIACIIQFLRAHSSLYPPGTLASIQTALDHAISPHKPSMESADIERLKEMLLQVKSARMQTIIKLYLSPMIDSIAVCSQTLPCSETQLNIEFANAWVLYALAFLEAYIPDLPVDPVAMRTAKISLSTRYSDRLKADILVNADKEFLQTANPPSPKLKTKLADLEDEAAKMFKWRSKLPIRPSRSQMVDIVNELQQVKQSILHLPTIKLLLVELVSPSGVSLDILHQEESLQDVVQSVIDRIEAKYPHYRDLLLPACTALYQLKYGIRLMRHAGSILHLRDASTSVAPLVRFVQDFQLENLDVALENASSIRGNSRQLMQTKLKIQLATIEQLAAFLQTGTHIDVDVIIRMHALFDAVVDLWGEAEVQRQRMEEEKESLFIMKQASVVTDEEREEAEFRERFPDFFETFADIAPVDPLNDSDPLKNAPTVPKQPAIIPTFDPSQAWRIVLSYKAAVDTLSSTSPETFSKQWGGAFLSSLDAAMTVCQLDGVSVPPTMDVIGRLGFVYASAKHVSDFSTTTVTSSDLYDFYNDSNVFEAQQIQPLLVKFDTRINALLVQWPDHDVLVHLSAICRRVASFPVASPLMKLLTGIELLLTKSQDWEAYASKEVSLRSCLDDFVLFIVKWRRLELNTWRQLLKLEERRCAAKVGSLWFHLWRTTMGILRNPKPESHELDALKDPLVNDLFTTFDNLCLSSPVGQFEERLQILRSFHKHLLLLEKHCPCDMFTGLKTIINLLWNVTEYYFQFLPSVQLFISTSRKPILTELKKYVKIATWKDVNVFALKESAKRTHYNLNKFVKKYMLVLEKPVKDVIASFQEAPPSMSTLLAKAMIDPDVMWDMALTSAADSCQTALCVPLALIIDESNLGTKYRVSNTERLLAKMKSLTRSVISENIFAGAASGIEEFSATILERVKAFRDVNVAAQSDVKIVKGQKMMRKKALVDLLRYLAVLGLSQRCRQRFAYHQDPFVMNSYAPLDMSLLVNSIAELGSSTWMLPELRVLADRTHEYHFRNLARIAVVRSATLSIPPDLTLLETERGISSIEHLLNFSLEQRDLISSFSKHMCQISSFVKQMHSIVENGPQIRFEPSRVYHNQLVAIKRATDNAMIVVSQSIDVASLANEHGHPISLRFRERLTCVANQLKEKKTRVDNLYQLYVSTHLPPLVAIKDTDTQDVGDYQYMVDALNSVYTDLSSIQSDFPEHDLFIRDAVSLVKSGLVSLDSPVAAIESTEPLLQDTNVISNTLMVKADVVVERLLVAFQHLRTPSPTLDILSTTKLGSTEEIESEKDEFGLGTNHLIDMHNLTKAVFEYQSGASLLSSVADLLAIIDDAISNGDAKVASQIHALLTQIAPLFGQYYALAQYRLLQHFSFSKAISKLTYVLANLFASLLKEGFCLPKSSEGEDDENAGAMEDNVEGTGMGEGDGKKDVSDEIENEDQAEGAQIENAKQPPPDLEKNIDDEDNGIEMTNDFDGVLEDVDGDDDDEMDDPDDKDDDQEPDEEMGDLDKDLADVVDEKLWGDDDKDDNNENAEDDEKTERDAPVDGGAGESEIVAEENGSDEKPKKEKDPKEATPSKQPDDDTPDDTDKQDDVPKENDDSPDVEDNDPERINEDAPDKFEDSHGVDVKAADDLDKDGESDDDDVADDGSDIPDKMDIDEDDANDSDANGETNNAQEDEMDIVDEDVVQEDTPQEIDQNQSHDQSLDAEDESDDKEPDNEPENEPENAEEDEEGADTMNITGDEPEKDPGSEKKPEEAKGSAAEMNPHDQIQPSNQPFGVQSQQASEAIQGEDSEAQNEQQADGDDGEAHATEDSQGGKSNSKPERRDNKQSQPDHGPKDANPRRSVGDAMKQWLSRLKHIAESSEEQDAVDNDQENTVQQNVTDDNDFEFVENDEHAGDTQALGAATDDQLEKMDRQALADDEKEGECQNEEASMDVDEPFENIGPDEKMQADNKDKPLPNSSSAQSISEKQQPKEKVSPDEPASTHDDASDGDKEDTRTPEKDGKSNSNLLGPGQSRNTDEDQQDDKEDNLEEHDEATEEIDYASLRRELESRMMTFRQNGVNDQQKVQELWRSYVNLTRDLAFSLCEQLRLILEPTLATKLKGDYRTGKRLNMRKVISYIASQFKKDKIWLRRTKPSKRTYQVMVAVDDSRSMSESHSIQLAFESLAMISKALTQLEVGDIGIVRFGENVQLVHPFEKPFTDDAGADLIRSFTFEQDRTHVKLMMESAMSILEHARFSNSQSSADLWQLQLVISDGICEDHEYIRSLVRKATEERIMIVFIILDNRTEKDSILNMTNVSYEMDFATQRPILKMDRYMDTFPFDYYVVVRDIERLPEILAETLRQFFMFVSS</sequence>
<feature type="compositionally biased region" description="Acidic residues" evidence="10">
    <location>
        <begin position="4931"/>
        <end position="4960"/>
    </location>
</feature>
<feature type="compositionally biased region" description="Acidic residues" evidence="10">
    <location>
        <begin position="4701"/>
        <end position="4731"/>
    </location>
</feature>
<organism evidence="12 13">
    <name type="scientific">Batrachochytrium salamandrivorans</name>
    <dbReference type="NCBI Taxonomy" id="1357716"/>
    <lineage>
        <taxon>Eukaryota</taxon>
        <taxon>Fungi</taxon>
        <taxon>Fungi incertae sedis</taxon>
        <taxon>Chytridiomycota</taxon>
        <taxon>Chytridiomycota incertae sedis</taxon>
        <taxon>Chytridiomycetes</taxon>
        <taxon>Rhizophydiales</taxon>
        <taxon>Rhizophydiales incertae sedis</taxon>
        <taxon>Batrachochytrium</taxon>
    </lineage>
</organism>
<evidence type="ECO:0000313" key="13">
    <source>
        <dbReference type="Proteomes" id="UP001648503"/>
    </source>
</evidence>
<keyword evidence="13" id="KW-1185">Reference proteome</keyword>
<feature type="compositionally biased region" description="Basic and acidic residues" evidence="10">
    <location>
        <begin position="5198"/>
        <end position="5232"/>
    </location>
</feature>
<protein>
    <recommendedName>
        <fullName evidence="4 9">Midasin</fullName>
    </recommendedName>
</protein>
<dbReference type="Pfam" id="PF17865">
    <property type="entry name" value="AAA_lid_5"/>
    <property type="match status" value="1"/>
</dbReference>
<feature type="compositionally biased region" description="Acidic residues" evidence="10">
    <location>
        <begin position="5148"/>
        <end position="5167"/>
    </location>
</feature>
<gene>
    <name evidence="12" type="ORF">BASA50_007799</name>
</gene>
<feature type="compositionally biased region" description="Acidic residues" evidence="10">
    <location>
        <begin position="4859"/>
        <end position="4890"/>
    </location>
</feature>
<comment type="function">
    <text evidence="9">Nuclear chaperone required for maturation and nuclear export of pre-60S ribosome subunits.</text>
</comment>
<feature type="compositionally biased region" description="Basic and acidic residues" evidence="10">
    <location>
        <begin position="4732"/>
        <end position="4748"/>
    </location>
</feature>
<evidence type="ECO:0000256" key="5">
    <source>
        <dbReference type="ARBA" id="ARBA00022741"/>
    </source>
</evidence>
<accession>A0ABQ8F600</accession>
<evidence type="ECO:0000259" key="11">
    <source>
        <dbReference type="PROSITE" id="PS50234"/>
    </source>
</evidence>
<dbReference type="PROSITE" id="PS50234">
    <property type="entry name" value="VWFA"/>
    <property type="match status" value="1"/>
</dbReference>
<keyword evidence="6 9" id="KW-0067">ATP-binding</keyword>
<keyword evidence="7 9" id="KW-0143">Chaperone</keyword>
<feature type="compositionally biased region" description="Basic and acidic residues" evidence="10">
    <location>
        <begin position="5061"/>
        <end position="5072"/>
    </location>
</feature>
<dbReference type="InterPro" id="IPR003593">
    <property type="entry name" value="AAA+_ATPase"/>
</dbReference>
<reference evidence="12 13" key="1">
    <citation type="submission" date="2021-02" db="EMBL/GenBank/DDBJ databases">
        <title>Variation within the Batrachochytrium salamandrivorans European outbreak.</title>
        <authorList>
            <person name="Kelly M."/>
            <person name="Pasmans F."/>
            <person name="Shea T.P."/>
            <person name="Munoz J.F."/>
            <person name="Carranza S."/>
            <person name="Cuomo C.A."/>
            <person name="Martel A."/>
        </authorList>
    </citation>
    <scope>NUCLEOTIDE SEQUENCE [LARGE SCALE GENOMIC DNA]</scope>
    <source>
        <strain evidence="12 13">AMFP18/2</strain>
    </source>
</reference>
<feature type="region of interest" description="Disordered" evidence="10">
    <location>
        <begin position="857"/>
        <end position="882"/>
    </location>
</feature>
<dbReference type="SMART" id="SM00382">
    <property type="entry name" value="AAA"/>
    <property type="match status" value="6"/>
</dbReference>
<dbReference type="InterPro" id="IPR012099">
    <property type="entry name" value="Midasin"/>
</dbReference>
<feature type="compositionally biased region" description="Acidic residues" evidence="10">
    <location>
        <begin position="5015"/>
        <end position="5031"/>
    </location>
</feature>
<evidence type="ECO:0000256" key="3">
    <source>
        <dbReference type="ARBA" id="ARBA00007188"/>
    </source>
</evidence>
<feature type="compositionally biased region" description="Polar residues" evidence="10">
    <location>
        <begin position="5186"/>
        <end position="5197"/>
    </location>
</feature>
<dbReference type="SUPFAM" id="SSF53300">
    <property type="entry name" value="vWA-like"/>
    <property type="match status" value="1"/>
</dbReference>
<dbReference type="CDD" id="cd00009">
    <property type="entry name" value="AAA"/>
    <property type="match status" value="2"/>
</dbReference>
<proteinExistence type="inferred from homology"/>
<dbReference type="InterPro" id="IPR041190">
    <property type="entry name" value="Midasin_AAA_lid_5"/>
</dbReference>
<dbReference type="Gene3D" id="3.40.50.410">
    <property type="entry name" value="von Willebrand factor, type A domain"/>
    <property type="match status" value="1"/>
</dbReference>
<evidence type="ECO:0000256" key="4">
    <source>
        <dbReference type="ARBA" id="ARBA00017143"/>
    </source>
</evidence>
<feature type="region of interest" description="Disordered" evidence="10">
    <location>
        <begin position="4627"/>
        <end position="5269"/>
    </location>
</feature>
<dbReference type="PANTHER" id="PTHR48103">
    <property type="entry name" value="MIDASIN-RELATED"/>
    <property type="match status" value="1"/>
</dbReference>
<dbReference type="Pfam" id="PF07728">
    <property type="entry name" value="AAA_5"/>
    <property type="match status" value="8"/>
</dbReference>
<feature type="compositionally biased region" description="Basic and acidic residues" evidence="10">
    <location>
        <begin position="862"/>
        <end position="874"/>
    </location>
</feature>
<evidence type="ECO:0000256" key="1">
    <source>
        <dbReference type="ARBA" id="ARBA00004604"/>
    </source>
</evidence>
<dbReference type="PIRSF" id="PIRSF010340">
    <property type="entry name" value="Midasin"/>
    <property type="match status" value="1"/>
</dbReference>
<dbReference type="InterPro" id="IPR002035">
    <property type="entry name" value="VWF_A"/>
</dbReference>
<dbReference type="InterPro" id="IPR011704">
    <property type="entry name" value="ATPase_dyneun-rel_AAA"/>
</dbReference>
<dbReference type="PROSITE" id="PS00675">
    <property type="entry name" value="SIGMA54_INTERACT_1"/>
    <property type="match status" value="1"/>
</dbReference>
<dbReference type="Pfam" id="PF17867">
    <property type="entry name" value="AAA_lid_7"/>
    <property type="match status" value="3"/>
</dbReference>
<dbReference type="InterPro" id="IPR036465">
    <property type="entry name" value="vWFA_dom_sf"/>
</dbReference>
<dbReference type="CDD" id="cd01460">
    <property type="entry name" value="vWA_midasin"/>
    <property type="match status" value="1"/>
</dbReference>
<evidence type="ECO:0000256" key="9">
    <source>
        <dbReference type="PIRNR" id="PIRNR010340"/>
    </source>
</evidence>
<evidence type="ECO:0000313" key="12">
    <source>
        <dbReference type="EMBL" id="KAH6592843.1"/>
    </source>
</evidence>
<dbReference type="InterPro" id="IPR025662">
    <property type="entry name" value="Sigma_54_int_dom_ATP-bd_1"/>
</dbReference>
<dbReference type="EMBL" id="JAFCIX010000369">
    <property type="protein sequence ID" value="KAH6592843.1"/>
    <property type="molecule type" value="Genomic_DNA"/>
</dbReference>
<feature type="compositionally biased region" description="Acidic residues" evidence="10">
    <location>
        <begin position="4901"/>
        <end position="4919"/>
    </location>
</feature>
<feature type="compositionally biased region" description="Basic and acidic residues" evidence="10">
    <location>
        <begin position="4834"/>
        <end position="4858"/>
    </location>
</feature>
<evidence type="ECO:0000256" key="6">
    <source>
        <dbReference type="ARBA" id="ARBA00022840"/>
    </source>
</evidence>